<dbReference type="AlphaFoldDB" id="A0A7C9BFY6"/>
<dbReference type="InterPro" id="IPR025291">
    <property type="entry name" value="DUF4153"/>
</dbReference>
<evidence type="ECO:0000313" key="2">
    <source>
        <dbReference type="EMBL" id="MPR34121.1"/>
    </source>
</evidence>
<feature type="transmembrane region" description="Helical" evidence="1">
    <location>
        <begin position="299"/>
        <end position="319"/>
    </location>
</feature>
<protein>
    <submittedName>
        <fullName evidence="2">DUF4153 domain-containing protein</fullName>
    </submittedName>
</protein>
<feature type="transmembrane region" description="Helical" evidence="1">
    <location>
        <begin position="265"/>
        <end position="287"/>
    </location>
</feature>
<evidence type="ECO:0000256" key="1">
    <source>
        <dbReference type="SAM" id="Phobius"/>
    </source>
</evidence>
<feature type="transmembrane region" description="Helical" evidence="1">
    <location>
        <begin position="193"/>
        <end position="212"/>
    </location>
</feature>
<keyword evidence="1" id="KW-0472">Membrane</keyword>
<evidence type="ECO:0000313" key="3">
    <source>
        <dbReference type="Proteomes" id="UP000479293"/>
    </source>
</evidence>
<feature type="transmembrane region" description="Helical" evidence="1">
    <location>
        <begin position="161"/>
        <end position="181"/>
    </location>
</feature>
<reference evidence="2 3" key="1">
    <citation type="submission" date="2019-10" db="EMBL/GenBank/DDBJ databases">
        <title>Draft Genome Sequence of Cytophagaceae sp. SJW1-29.</title>
        <authorList>
            <person name="Choi A."/>
        </authorList>
    </citation>
    <scope>NUCLEOTIDE SEQUENCE [LARGE SCALE GENOMIC DNA]</scope>
    <source>
        <strain evidence="2 3">SJW1-29</strain>
    </source>
</reference>
<feature type="transmembrane region" description="Helical" evidence="1">
    <location>
        <begin position="60"/>
        <end position="82"/>
    </location>
</feature>
<feature type="transmembrane region" description="Helical" evidence="1">
    <location>
        <begin position="356"/>
        <end position="378"/>
    </location>
</feature>
<keyword evidence="3" id="KW-1185">Reference proteome</keyword>
<dbReference type="RefSeq" id="WP_152760071.1">
    <property type="nucleotide sequence ID" value="NZ_WHLY01000002.1"/>
</dbReference>
<organism evidence="2 3">
    <name type="scientific">Salmonirosea aquatica</name>
    <dbReference type="NCBI Taxonomy" id="2654236"/>
    <lineage>
        <taxon>Bacteria</taxon>
        <taxon>Pseudomonadati</taxon>
        <taxon>Bacteroidota</taxon>
        <taxon>Cytophagia</taxon>
        <taxon>Cytophagales</taxon>
        <taxon>Spirosomataceae</taxon>
        <taxon>Salmonirosea</taxon>
    </lineage>
</organism>
<proteinExistence type="predicted"/>
<dbReference type="Proteomes" id="UP000479293">
    <property type="component" value="Unassembled WGS sequence"/>
</dbReference>
<feature type="transmembrane region" description="Helical" evidence="1">
    <location>
        <begin position="232"/>
        <end position="253"/>
    </location>
</feature>
<feature type="transmembrane region" description="Helical" evidence="1">
    <location>
        <begin position="30"/>
        <end position="48"/>
    </location>
</feature>
<dbReference type="Pfam" id="PF13687">
    <property type="entry name" value="DUF4153"/>
    <property type="match status" value="1"/>
</dbReference>
<keyword evidence="1" id="KW-1133">Transmembrane helix</keyword>
<comment type="caution">
    <text evidence="2">The sequence shown here is derived from an EMBL/GenBank/DDBJ whole genome shotgun (WGS) entry which is preliminary data.</text>
</comment>
<dbReference type="EMBL" id="WHLY01000002">
    <property type="protein sequence ID" value="MPR34121.1"/>
    <property type="molecule type" value="Genomic_DNA"/>
</dbReference>
<name>A0A7C9BFY6_9BACT</name>
<feature type="transmembrane region" description="Helical" evidence="1">
    <location>
        <begin position="331"/>
        <end position="350"/>
    </location>
</feature>
<gene>
    <name evidence="2" type="ORF">GBK04_12285</name>
</gene>
<sequence>MADRSRFPTILRIPSLKTLTYGIEQVVRRFPLVVLVAALKAYLLYRLISLPDHFAFARPMYIRPLLVVFVALPLLLSLHLVAERRKWSRLWLAAGALGLLALLVAYFFTISPVPIQRDYYRFGMFLVSAHLVVSFAPFVGYDEPNGFWRFNKTMLLQFLTATLYAGTLYIGVLVAVETVRFLFSFDFSYKVELYLLVFIGGFLHSLFFLNGFPAHLENLEAQKGYSAGVKLFTQYVLLPLEVVYLLILYVYTAKILVQWQLPQGGVAYLVMAFSVAGIFALLLLYPIRDSAEERWIRIFTNRFHLALFPLIVLLGVAIFRRISEYGVTENRYLVAALAVWLTGLTLYFLISKKDDIRWIPLSLCVASFLLAVGPWSIFSYSRQNQAKRFGGLLEKYKLLDSSGKLTGKATLPADDYDRLISGIRYFRDRKEIGTLSPFFASVPEDKNQSAIAGIMEKQLRETVSAKTRKSGQADNIRYALAGGDGMYGTRIQGYDYLLVFDLYGDAVREQDTWKVEAAEQGARLIVSKNERVITTLDIAARVAQIEQQYGAAGYEVSPDELTFTQAKVRVSLNTVSKSGKLYSYRGVLLGKD</sequence>
<keyword evidence="1" id="KW-0812">Transmembrane</keyword>
<accession>A0A7C9BFY6</accession>
<feature type="transmembrane region" description="Helical" evidence="1">
    <location>
        <begin position="122"/>
        <end position="141"/>
    </location>
</feature>
<feature type="transmembrane region" description="Helical" evidence="1">
    <location>
        <begin position="88"/>
        <end position="110"/>
    </location>
</feature>